<proteinExistence type="predicted"/>
<keyword evidence="3" id="KW-1185">Reference proteome</keyword>
<sequence length="174" mass="20006">MNATKVDRTSALPVILGVMTFGFEGKSRVRVHNPKEVEKIIDVFCAHSHAEGPLCDIQVERITHNYKGMQKHILLSLKALNTDCLHLWYLHAPDRTVSYKKTMNAVNYLHKKEYFKRFGISNFASHLQIFLQTRLTGILCTKESIMTSTVRQTPIRKFGISLYAFNPRELKIEA</sequence>
<dbReference type="Gene3D" id="3.20.20.100">
    <property type="entry name" value="NADP-dependent oxidoreductase domain"/>
    <property type="match status" value="1"/>
</dbReference>
<feature type="domain" description="NADP-dependent oxidoreductase" evidence="1">
    <location>
        <begin position="64"/>
        <end position="124"/>
    </location>
</feature>
<reference evidence="2 3" key="1">
    <citation type="journal article" date="2019" name="Nat. Ecol. Evol.">
        <title>Megaphylogeny resolves global patterns of mushroom evolution.</title>
        <authorList>
            <person name="Varga T."/>
            <person name="Krizsan K."/>
            <person name="Foldi C."/>
            <person name="Dima B."/>
            <person name="Sanchez-Garcia M."/>
            <person name="Sanchez-Ramirez S."/>
            <person name="Szollosi G.J."/>
            <person name="Szarkandi J.G."/>
            <person name="Papp V."/>
            <person name="Albert L."/>
            <person name="Andreopoulos W."/>
            <person name="Angelini C."/>
            <person name="Antonin V."/>
            <person name="Barry K.W."/>
            <person name="Bougher N.L."/>
            <person name="Buchanan P."/>
            <person name="Buyck B."/>
            <person name="Bense V."/>
            <person name="Catcheside P."/>
            <person name="Chovatia M."/>
            <person name="Cooper J."/>
            <person name="Damon W."/>
            <person name="Desjardin D."/>
            <person name="Finy P."/>
            <person name="Geml J."/>
            <person name="Haridas S."/>
            <person name="Hughes K."/>
            <person name="Justo A."/>
            <person name="Karasinski D."/>
            <person name="Kautmanova I."/>
            <person name="Kiss B."/>
            <person name="Kocsube S."/>
            <person name="Kotiranta H."/>
            <person name="LaButti K.M."/>
            <person name="Lechner B.E."/>
            <person name="Liimatainen K."/>
            <person name="Lipzen A."/>
            <person name="Lukacs Z."/>
            <person name="Mihaltcheva S."/>
            <person name="Morgado L.N."/>
            <person name="Niskanen T."/>
            <person name="Noordeloos M.E."/>
            <person name="Ohm R.A."/>
            <person name="Ortiz-Santana B."/>
            <person name="Ovrebo C."/>
            <person name="Racz N."/>
            <person name="Riley R."/>
            <person name="Savchenko A."/>
            <person name="Shiryaev A."/>
            <person name="Soop K."/>
            <person name="Spirin V."/>
            <person name="Szebenyi C."/>
            <person name="Tomsovsky M."/>
            <person name="Tulloss R.E."/>
            <person name="Uehling J."/>
            <person name="Grigoriev I.V."/>
            <person name="Vagvolgyi C."/>
            <person name="Papp T."/>
            <person name="Martin F.M."/>
            <person name="Miettinen O."/>
            <person name="Hibbett D.S."/>
            <person name="Nagy L.G."/>
        </authorList>
    </citation>
    <scope>NUCLEOTIDE SEQUENCE [LARGE SCALE GENOMIC DNA]</scope>
    <source>
        <strain evidence="2 3">CBS 962.96</strain>
    </source>
</reference>
<dbReference type="Proteomes" id="UP000297245">
    <property type="component" value="Unassembled WGS sequence"/>
</dbReference>
<dbReference type="EMBL" id="ML179300">
    <property type="protein sequence ID" value="THU91680.1"/>
    <property type="molecule type" value="Genomic_DNA"/>
</dbReference>
<dbReference type="AlphaFoldDB" id="A0A4S8LR51"/>
<dbReference type="SUPFAM" id="SSF51430">
    <property type="entry name" value="NAD(P)-linked oxidoreductase"/>
    <property type="match status" value="1"/>
</dbReference>
<accession>A0A4S8LR51</accession>
<dbReference type="Pfam" id="PF00248">
    <property type="entry name" value="Aldo_ket_red"/>
    <property type="match status" value="1"/>
</dbReference>
<evidence type="ECO:0000259" key="1">
    <source>
        <dbReference type="Pfam" id="PF00248"/>
    </source>
</evidence>
<gene>
    <name evidence="2" type="ORF">K435DRAFT_801073</name>
</gene>
<evidence type="ECO:0000313" key="2">
    <source>
        <dbReference type="EMBL" id="THU91680.1"/>
    </source>
</evidence>
<dbReference type="InterPro" id="IPR023210">
    <property type="entry name" value="NADP_OxRdtase_dom"/>
</dbReference>
<evidence type="ECO:0000313" key="3">
    <source>
        <dbReference type="Proteomes" id="UP000297245"/>
    </source>
</evidence>
<organism evidence="2 3">
    <name type="scientific">Dendrothele bispora (strain CBS 962.96)</name>
    <dbReference type="NCBI Taxonomy" id="1314807"/>
    <lineage>
        <taxon>Eukaryota</taxon>
        <taxon>Fungi</taxon>
        <taxon>Dikarya</taxon>
        <taxon>Basidiomycota</taxon>
        <taxon>Agaricomycotina</taxon>
        <taxon>Agaricomycetes</taxon>
        <taxon>Agaricomycetidae</taxon>
        <taxon>Agaricales</taxon>
        <taxon>Agaricales incertae sedis</taxon>
        <taxon>Dendrothele</taxon>
    </lineage>
</organism>
<name>A0A4S8LR51_DENBC</name>
<dbReference type="InterPro" id="IPR036812">
    <property type="entry name" value="NAD(P)_OxRdtase_dom_sf"/>
</dbReference>
<protein>
    <recommendedName>
        <fullName evidence="1">NADP-dependent oxidoreductase domain-containing protein</fullName>
    </recommendedName>
</protein>
<dbReference type="OrthoDB" id="2310150at2759"/>